<dbReference type="EMBL" id="FNVU01000004">
    <property type="protein sequence ID" value="SEG34377.1"/>
    <property type="molecule type" value="Genomic_DNA"/>
</dbReference>
<evidence type="ECO:0000313" key="3">
    <source>
        <dbReference type="Proteomes" id="UP000236754"/>
    </source>
</evidence>
<evidence type="ECO:0000256" key="1">
    <source>
        <dbReference type="SAM" id="MobiDB-lite"/>
    </source>
</evidence>
<feature type="region of interest" description="Disordered" evidence="1">
    <location>
        <begin position="40"/>
        <end position="89"/>
    </location>
</feature>
<gene>
    <name evidence="2" type="ORF">SAMN05216223_104445</name>
</gene>
<sequence>MRSRPRRTRLRPYCAAPPARSARHWAWLLLRFPPELPAENGWGPVAVPRPRHRTPPLEGRPGRPPLRPGVEGPPLPDLRSAQALSPADLPGSFVTRRLVSPPARDREASLEIPVLAGRRVPWTRRTGLPPRPSRQRVAAVCAGESSQAFLRPCRRRGSVGRGGARRVAGCRAQVRPALPWCAPGGACKRQGERRELGIACWSTARGGRKNRPRSGRCFHDRAVSATPFKPLWKTRALVENGSSIGAKGDCGH</sequence>
<proteinExistence type="predicted"/>
<keyword evidence="3" id="KW-1185">Reference proteome</keyword>
<evidence type="ECO:0000313" key="2">
    <source>
        <dbReference type="EMBL" id="SEG34377.1"/>
    </source>
</evidence>
<feature type="compositionally biased region" description="Pro residues" evidence="1">
    <location>
        <begin position="62"/>
        <end position="76"/>
    </location>
</feature>
<accession>A0A1H5ZFG9</accession>
<protein>
    <submittedName>
        <fullName evidence="2">Uncharacterized protein</fullName>
    </submittedName>
</protein>
<reference evidence="2 3" key="1">
    <citation type="submission" date="2016-10" db="EMBL/GenBank/DDBJ databases">
        <authorList>
            <person name="de Groot N.N."/>
        </authorList>
    </citation>
    <scope>NUCLEOTIDE SEQUENCE [LARGE SCALE GENOMIC DNA]</scope>
    <source>
        <strain evidence="2 3">CGMCC 4.2023</strain>
    </source>
</reference>
<name>A0A1H5ZFG9_9ACTN</name>
<organism evidence="2 3">
    <name type="scientific">Actinacidiphila yanglinensis</name>
    <dbReference type="NCBI Taxonomy" id="310779"/>
    <lineage>
        <taxon>Bacteria</taxon>
        <taxon>Bacillati</taxon>
        <taxon>Actinomycetota</taxon>
        <taxon>Actinomycetes</taxon>
        <taxon>Kitasatosporales</taxon>
        <taxon>Streptomycetaceae</taxon>
        <taxon>Actinacidiphila</taxon>
    </lineage>
</organism>
<dbReference type="AlphaFoldDB" id="A0A1H5ZFG9"/>
<dbReference type="Proteomes" id="UP000236754">
    <property type="component" value="Unassembled WGS sequence"/>
</dbReference>